<sequence>MNKQGGAEKHETQAGAGLDIDFDPSDPATVKVHYDLSAWTFDQRAELSEALADADLPHAWDGEELLVPESVEDATDAMFDKLEAEIGPFPIGLDDDAESTEFNLDEWTDADRKVLTESLVESEIPHRWTGATVIVAQDAEDAVDDLLDAIESGELMSADPSSEASAPDGVLSDVFLAANKLAKDPFDAKSRTLLIDLNEQIDPKHPPYAFAPRTWSQVVDGVGKIVDRIMADASGDRVDDDGSDRLDESSDVIGLAQSLRELVRPFV</sequence>
<proteinExistence type="predicted"/>
<feature type="region of interest" description="Disordered" evidence="1">
    <location>
        <begin position="1"/>
        <end position="22"/>
    </location>
</feature>
<dbReference type="EMBL" id="AP012057">
    <property type="protein sequence ID" value="BAN01387.1"/>
    <property type="molecule type" value="Genomic_DNA"/>
</dbReference>
<keyword evidence="3" id="KW-1185">Reference proteome</keyword>
<evidence type="ECO:0000256" key="1">
    <source>
        <dbReference type="SAM" id="MobiDB-lite"/>
    </source>
</evidence>
<evidence type="ECO:0000313" key="2">
    <source>
        <dbReference type="EMBL" id="BAN01387.1"/>
    </source>
</evidence>
<gene>
    <name evidence="2" type="ORF">YM304_10730</name>
</gene>
<evidence type="ECO:0000313" key="3">
    <source>
        <dbReference type="Proteomes" id="UP000011863"/>
    </source>
</evidence>
<dbReference type="AlphaFoldDB" id="A0A6C7E2W0"/>
<feature type="compositionally biased region" description="Basic and acidic residues" evidence="1">
    <location>
        <begin position="1"/>
        <end position="12"/>
    </location>
</feature>
<name>A0A6C7E2W0_ILUCY</name>
<organism evidence="2 3">
    <name type="scientific">Ilumatobacter coccineus (strain NBRC 103263 / KCTC 29153 / YM16-304)</name>
    <dbReference type="NCBI Taxonomy" id="1313172"/>
    <lineage>
        <taxon>Bacteria</taxon>
        <taxon>Bacillati</taxon>
        <taxon>Actinomycetota</taxon>
        <taxon>Acidimicrobiia</taxon>
        <taxon>Acidimicrobiales</taxon>
        <taxon>Ilumatobacteraceae</taxon>
        <taxon>Ilumatobacter</taxon>
    </lineage>
</organism>
<dbReference type="KEGG" id="aym:YM304_10730"/>
<reference evidence="2 3" key="1">
    <citation type="journal article" date="2013" name="Int. J. Syst. Evol. Microbiol.">
        <title>Ilumatobacter nonamiense sp. nov. and Ilumatobacter coccineum sp. nov., isolated from seashore sand.</title>
        <authorList>
            <person name="Matsumoto A."/>
            <person name="Kasai H."/>
            <person name="Matsuo Y."/>
            <person name="Shizuri Y."/>
            <person name="Ichikawa N."/>
            <person name="Fujita N."/>
            <person name="Omura S."/>
            <person name="Takahashi Y."/>
        </authorList>
    </citation>
    <scope>NUCLEOTIDE SEQUENCE [LARGE SCALE GENOMIC DNA]</scope>
    <source>
        <strain evidence="3">NBRC 103263 / KCTC 29153 / YM16-304</strain>
    </source>
</reference>
<accession>A0A6C7E2W0</accession>
<protein>
    <submittedName>
        <fullName evidence="2">Uncharacterized protein</fullName>
    </submittedName>
</protein>
<dbReference type="Proteomes" id="UP000011863">
    <property type="component" value="Chromosome"/>
</dbReference>